<sequence length="86" mass="9976">HRHNPVESIRRKIKYIQMMDQVSNPALRIPRFQSQNYDVPKCNIKKCLEEILKKRTFRSHGSTGPQLISPNSDSIFSARLQLPSPC</sequence>
<dbReference type="Proteomes" id="UP000559068">
    <property type="component" value="Unassembled WGS sequence"/>
</dbReference>
<gene>
    <name evidence="1" type="primary">Lrmp_1</name>
    <name evidence="1" type="ORF">AEGBEN_R10023</name>
</gene>
<keyword evidence="2" id="KW-1185">Reference proteome</keyword>
<evidence type="ECO:0000313" key="1">
    <source>
        <dbReference type="EMBL" id="NWX22688.1"/>
    </source>
</evidence>
<dbReference type="EMBL" id="VZRW01011724">
    <property type="protein sequence ID" value="NWX22688.1"/>
    <property type="molecule type" value="Genomic_DNA"/>
</dbReference>
<feature type="non-terminal residue" evidence="1">
    <location>
        <position position="86"/>
    </location>
</feature>
<organism evidence="1 2">
    <name type="scientific">Aegotheles bennettii</name>
    <dbReference type="NCBI Taxonomy" id="48278"/>
    <lineage>
        <taxon>Eukaryota</taxon>
        <taxon>Metazoa</taxon>
        <taxon>Chordata</taxon>
        <taxon>Craniata</taxon>
        <taxon>Vertebrata</taxon>
        <taxon>Euteleostomi</taxon>
        <taxon>Archelosauria</taxon>
        <taxon>Archosauria</taxon>
        <taxon>Dinosauria</taxon>
        <taxon>Saurischia</taxon>
        <taxon>Theropoda</taxon>
        <taxon>Coelurosauria</taxon>
        <taxon>Aves</taxon>
        <taxon>Neognathae</taxon>
        <taxon>Neoaves</taxon>
        <taxon>Strisores</taxon>
        <taxon>Caprimulgiformes</taxon>
        <taxon>Aegothelidae</taxon>
        <taxon>Aegotheles</taxon>
    </lineage>
</organism>
<dbReference type="AlphaFoldDB" id="A0A7K6UJJ1"/>
<reference evidence="1 2" key="1">
    <citation type="submission" date="2019-09" db="EMBL/GenBank/DDBJ databases">
        <title>Bird 10,000 Genomes (B10K) Project - Family phase.</title>
        <authorList>
            <person name="Zhang G."/>
        </authorList>
    </citation>
    <scope>NUCLEOTIDE SEQUENCE [LARGE SCALE GENOMIC DNA]</scope>
    <source>
        <strain evidence="1">B10K-DU-029-76</strain>
        <tissue evidence="1">Heart</tissue>
    </source>
</reference>
<name>A0A7K6UJJ1_9AVES</name>
<proteinExistence type="predicted"/>
<comment type="caution">
    <text evidence="1">The sequence shown here is derived from an EMBL/GenBank/DDBJ whole genome shotgun (WGS) entry which is preliminary data.</text>
</comment>
<evidence type="ECO:0000313" key="2">
    <source>
        <dbReference type="Proteomes" id="UP000559068"/>
    </source>
</evidence>
<protein>
    <submittedName>
        <fullName evidence="1">LRMP protein</fullName>
    </submittedName>
</protein>
<feature type="non-terminal residue" evidence="1">
    <location>
        <position position="1"/>
    </location>
</feature>
<accession>A0A7K6UJJ1</accession>
<dbReference type="OrthoDB" id="10062605at2759"/>